<reference evidence="2" key="1">
    <citation type="submission" date="2020-04" db="EMBL/GenBank/DDBJ databases">
        <title>Genome Assembly and Annotation of Botryosphaeria dothidea sdau 11-99, a Latent Pathogen of Apple Fruit Ring Rot in China.</title>
        <authorList>
            <person name="Yu C."/>
            <person name="Diao Y."/>
            <person name="Lu Q."/>
            <person name="Zhao J."/>
            <person name="Cui S."/>
            <person name="Peng C."/>
            <person name="He B."/>
            <person name="Liu H."/>
        </authorList>
    </citation>
    <scope>NUCLEOTIDE SEQUENCE [LARGE SCALE GENOMIC DNA]</scope>
    <source>
        <strain evidence="2">Sdau11-99</strain>
    </source>
</reference>
<feature type="region of interest" description="Disordered" evidence="1">
    <location>
        <begin position="102"/>
        <end position="131"/>
    </location>
</feature>
<protein>
    <submittedName>
        <fullName evidence="2">Uncharacterized protein</fullName>
    </submittedName>
</protein>
<proteinExistence type="predicted"/>
<comment type="caution">
    <text evidence="2">The sequence shown here is derived from an EMBL/GenBank/DDBJ whole genome shotgun (WGS) entry which is preliminary data.</text>
</comment>
<keyword evidence="3" id="KW-1185">Reference proteome</keyword>
<organism evidence="2 3">
    <name type="scientific">Botryosphaeria dothidea</name>
    <dbReference type="NCBI Taxonomy" id="55169"/>
    <lineage>
        <taxon>Eukaryota</taxon>
        <taxon>Fungi</taxon>
        <taxon>Dikarya</taxon>
        <taxon>Ascomycota</taxon>
        <taxon>Pezizomycotina</taxon>
        <taxon>Dothideomycetes</taxon>
        <taxon>Dothideomycetes incertae sedis</taxon>
        <taxon>Botryosphaeriales</taxon>
        <taxon>Botryosphaeriaceae</taxon>
        <taxon>Botryosphaeria</taxon>
    </lineage>
</organism>
<gene>
    <name evidence="2" type="ORF">GTA08_BOTSDO08061</name>
</gene>
<evidence type="ECO:0000313" key="2">
    <source>
        <dbReference type="EMBL" id="KAF4304779.1"/>
    </source>
</evidence>
<name>A0A8H4MZA0_9PEZI</name>
<sequence length="131" mass="14578">MHLDKSKMGGRLNEVTIRWSGEDEARAQKYIFLRPKYLVSKVRVVKDLACDVVFCLQEIQDKQLDMQITGGLFTEPPDANTDPTVYQNHLDEQSKIRKLKAKITGSKKTTQQSSTTSVQSGSANAHGASGH</sequence>
<accession>A0A8H4MZA0</accession>
<dbReference type="AlphaFoldDB" id="A0A8H4MZA0"/>
<dbReference type="EMBL" id="WWBZ02000051">
    <property type="protein sequence ID" value="KAF4304779.1"/>
    <property type="molecule type" value="Genomic_DNA"/>
</dbReference>
<dbReference type="Proteomes" id="UP000572817">
    <property type="component" value="Unassembled WGS sequence"/>
</dbReference>
<feature type="compositionally biased region" description="Low complexity" evidence="1">
    <location>
        <begin position="104"/>
        <end position="122"/>
    </location>
</feature>
<evidence type="ECO:0000256" key="1">
    <source>
        <dbReference type="SAM" id="MobiDB-lite"/>
    </source>
</evidence>
<evidence type="ECO:0000313" key="3">
    <source>
        <dbReference type="Proteomes" id="UP000572817"/>
    </source>
</evidence>